<dbReference type="CDD" id="cd02440">
    <property type="entry name" value="AdoMet_MTases"/>
    <property type="match status" value="1"/>
</dbReference>
<sequence length="245" mass="26176">MASAVVLLLLGSAWGLVGTSSVFVAPGVEVRVEQHFLESPIAQPRRRGRSGDLTGLKSWPTSVPLLRYLADGVAGLRVIELGAGSGTLGIGLAALGAHVVLTDPAIDVVLDNDVETNTLDLLQGNVDRNRAVVGDRAKVAPLVWGDAGHLRALAPSDFDLVVAADVLYNPDNYDALAATLATFNTRAVIGYQPRIPTEHRFFDAMLNTKHRFRLAHSGSLCYDHNLHTREGTVGRVCVLEPPAFT</sequence>
<name>A0AAD7XIG6_9STRA</name>
<dbReference type="AlphaFoldDB" id="A0AAD7XIG6"/>
<dbReference type="EMBL" id="JAQMWT010000552">
    <property type="protein sequence ID" value="KAJ8599596.1"/>
    <property type="molecule type" value="Genomic_DNA"/>
</dbReference>
<gene>
    <name evidence="2" type="ORF">CTAYLR_004712</name>
</gene>
<dbReference type="Gene3D" id="3.40.50.150">
    <property type="entry name" value="Vaccinia Virus protein VP39"/>
    <property type="match status" value="1"/>
</dbReference>
<dbReference type="InterPro" id="IPR019410">
    <property type="entry name" value="Methyltransf_16"/>
</dbReference>
<dbReference type="SUPFAM" id="SSF53335">
    <property type="entry name" value="S-adenosyl-L-methionine-dependent methyltransferases"/>
    <property type="match status" value="1"/>
</dbReference>
<dbReference type="Pfam" id="PF10294">
    <property type="entry name" value="Methyltransf_16"/>
    <property type="match status" value="1"/>
</dbReference>
<evidence type="ECO:0000313" key="2">
    <source>
        <dbReference type="EMBL" id="KAJ8599596.1"/>
    </source>
</evidence>
<proteinExistence type="predicted"/>
<dbReference type="Proteomes" id="UP001230188">
    <property type="component" value="Unassembled WGS sequence"/>
</dbReference>
<keyword evidence="1" id="KW-0732">Signal</keyword>
<comment type="caution">
    <text evidence="2">The sequence shown here is derived from an EMBL/GenBank/DDBJ whole genome shotgun (WGS) entry which is preliminary data.</text>
</comment>
<protein>
    <submittedName>
        <fullName evidence="2">Uncharacterized protein</fullName>
    </submittedName>
</protein>
<keyword evidence="3" id="KW-1185">Reference proteome</keyword>
<dbReference type="InterPro" id="IPR029063">
    <property type="entry name" value="SAM-dependent_MTases_sf"/>
</dbReference>
<reference evidence="2" key="1">
    <citation type="submission" date="2023-01" db="EMBL/GenBank/DDBJ databases">
        <title>Metagenome sequencing of chrysophaentin producing Chrysophaeum taylorii.</title>
        <authorList>
            <person name="Davison J."/>
            <person name="Bewley C."/>
        </authorList>
    </citation>
    <scope>NUCLEOTIDE SEQUENCE</scope>
    <source>
        <strain evidence="2">NIES-1699</strain>
    </source>
</reference>
<organism evidence="2 3">
    <name type="scientific">Chrysophaeum taylorii</name>
    <dbReference type="NCBI Taxonomy" id="2483200"/>
    <lineage>
        <taxon>Eukaryota</taxon>
        <taxon>Sar</taxon>
        <taxon>Stramenopiles</taxon>
        <taxon>Ochrophyta</taxon>
        <taxon>Pelagophyceae</taxon>
        <taxon>Pelagomonadales</taxon>
        <taxon>Pelagomonadaceae</taxon>
        <taxon>Chrysophaeum</taxon>
    </lineage>
</organism>
<feature type="signal peptide" evidence="1">
    <location>
        <begin position="1"/>
        <end position="19"/>
    </location>
</feature>
<dbReference type="PANTHER" id="PTHR14614">
    <property type="entry name" value="HEPATOCELLULAR CARCINOMA-ASSOCIATED ANTIGEN"/>
    <property type="match status" value="1"/>
</dbReference>
<feature type="chain" id="PRO_5046963991" evidence="1">
    <location>
        <begin position="20"/>
        <end position="245"/>
    </location>
</feature>
<dbReference type="PANTHER" id="PTHR14614:SF132">
    <property type="entry name" value="PROTEIN-LYSINE METHYLTRANSFERASE C42C1.13"/>
    <property type="match status" value="1"/>
</dbReference>
<evidence type="ECO:0000313" key="3">
    <source>
        <dbReference type="Proteomes" id="UP001230188"/>
    </source>
</evidence>
<accession>A0AAD7XIG6</accession>
<evidence type="ECO:0000256" key="1">
    <source>
        <dbReference type="SAM" id="SignalP"/>
    </source>
</evidence>